<proteinExistence type="predicted"/>
<dbReference type="Proteomes" id="UP000009026">
    <property type="component" value="Chromosome"/>
</dbReference>
<dbReference type="PATRIC" id="fig|1297742.4.peg.3769"/>
<dbReference type="STRING" id="1297742.A176_003729"/>
<sequence length="40" mass="4658">MEPPRGTVRGEATRSFRDAAWRLLGPRPLDCWFHCQTDMP</sequence>
<dbReference type="AlphaFoldDB" id="A0A0H4XF60"/>
<protein>
    <submittedName>
        <fullName evidence="1">Uncharacterized protein</fullName>
    </submittedName>
</protein>
<gene>
    <name evidence="1" type="ORF">A176_003729</name>
</gene>
<keyword evidence="2" id="KW-1185">Reference proteome</keyword>
<evidence type="ECO:0000313" key="1">
    <source>
        <dbReference type="EMBL" id="AKQ66817.1"/>
    </source>
</evidence>
<dbReference type="KEGG" id="mym:A176_003729"/>
<dbReference type="EMBL" id="CP012109">
    <property type="protein sequence ID" value="AKQ66817.1"/>
    <property type="molecule type" value="Genomic_DNA"/>
</dbReference>
<name>A0A0H4XF60_9BACT</name>
<evidence type="ECO:0000313" key="2">
    <source>
        <dbReference type="Proteomes" id="UP000009026"/>
    </source>
</evidence>
<reference evidence="1 2" key="1">
    <citation type="journal article" date="2016" name="PLoS ONE">
        <title>Complete Genome Sequence and Comparative Genomics of a Novel Myxobacterium Myxococcus hansupus.</title>
        <authorList>
            <person name="Sharma G."/>
            <person name="Narwani T."/>
            <person name="Subramanian S."/>
        </authorList>
    </citation>
    <scope>NUCLEOTIDE SEQUENCE [LARGE SCALE GENOMIC DNA]</scope>
    <source>
        <strain evidence="2">mixupus</strain>
    </source>
</reference>
<accession>A0A0H4XF60</accession>
<organism evidence="1 2">
    <name type="scientific">Pseudomyxococcus hansupus</name>
    <dbReference type="NCBI Taxonomy" id="1297742"/>
    <lineage>
        <taxon>Bacteria</taxon>
        <taxon>Pseudomonadati</taxon>
        <taxon>Myxococcota</taxon>
        <taxon>Myxococcia</taxon>
        <taxon>Myxococcales</taxon>
        <taxon>Cystobacterineae</taxon>
        <taxon>Myxococcaceae</taxon>
        <taxon>Pseudomyxococcus</taxon>
    </lineage>
</organism>